<evidence type="ECO:0000313" key="1">
    <source>
        <dbReference type="EMBL" id="OGC55549.1"/>
    </source>
</evidence>
<comment type="caution">
    <text evidence="1">The sequence shown here is derived from an EMBL/GenBank/DDBJ whole genome shotgun (WGS) entry which is preliminary data.</text>
</comment>
<proteinExistence type="predicted"/>
<dbReference type="Proteomes" id="UP000176504">
    <property type="component" value="Unassembled WGS sequence"/>
</dbReference>
<organism evidence="1 2">
    <name type="scientific">candidate division WWE3 bacterium RIFCSPLOWO2_01_FULL_41_18</name>
    <dbReference type="NCBI Taxonomy" id="1802625"/>
    <lineage>
        <taxon>Bacteria</taxon>
        <taxon>Katanobacteria</taxon>
    </lineage>
</organism>
<sequence length="154" mass="17029">MKIRYPSAVEWQQLGSSVRALSVEGREGALVVGDVVAFIDGSWEVNPSPPYQETHGFRFGEEGRIEPMIAVTAIAGFRLDLPEWVSEDQAASWTFWLSQDWNSQMFKVATLGLSSPGEGWVQLTPEIMESAGAKCLAGERRDLVYTLSDGRYAV</sequence>
<protein>
    <submittedName>
        <fullName evidence="1">Uncharacterized protein</fullName>
    </submittedName>
</protein>
<reference evidence="1 2" key="1">
    <citation type="journal article" date="2016" name="Nat. Commun.">
        <title>Thousands of microbial genomes shed light on interconnected biogeochemical processes in an aquifer system.</title>
        <authorList>
            <person name="Anantharaman K."/>
            <person name="Brown C.T."/>
            <person name="Hug L.A."/>
            <person name="Sharon I."/>
            <person name="Castelle C.J."/>
            <person name="Probst A.J."/>
            <person name="Thomas B.C."/>
            <person name="Singh A."/>
            <person name="Wilkins M.J."/>
            <person name="Karaoz U."/>
            <person name="Brodie E.L."/>
            <person name="Williams K.H."/>
            <person name="Hubbard S.S."/>
            <person name="Banfield J.F."/>
        </authorList>
    </citation>
    <scope>NUCLEOTIDE SEQUENCE [LARGE SCALE GENOMIC DNA]</scope>
</reference>
<dbReference type="AlphaFoldDB" id="A0A1F4VEG3"/>
<evidence type="ECO:0000313" key="2">
    <source>
        <dbReference type="Proteomes" id="UP000176504"/>
    </source>
</evidence>
<accession>A0A1F4VEG3</accession>
<dbReference type="EMBL" id="MEVI01000002">
    <property type="protein sequence ID" value="OGC55549.1"/>
    <property type="molecule type" value="Genomic_DNA"/>
</dbReference>
<gene>
    <name evidence="1" type="ORF">A3A78_01170</name>
</gene>
<name>A0A1F4VEG3_UNCKA</name>